<gene>
    <name evidence="2" type="ORF">OS493_024739</name>
</gene>
<sequence>MYSLNDITNGCVKQEMPENNGTCEMPIVKVEISEAPCNTVGHQTISLTQESIYEVPSLGEISTQEDVLNIQISNVQGAASDHKANKDELMTVNQRIVNHVDKPSNQEMQSRFEVGTQEKVPLTERLPGGQLSKHMITQEKRHPVETDVRSPVNQSEILNGEPLTETAKQKKELPFQLNSHERVPSYHLNHQPEISQMSNQYPVYQTNTNGTIPAYQVDTQGSLSAYQNGVSESVSSHQISTNMAPPSVYTSSHATVPLHHMADTPTSQSGNGEKNTNYQATYHPGMSTYYGDYSFHDYQQGMPFWQTEAHHMTPTHPERSAAHSCNCCCHGQNDTSHYPAFGTKNQRPSVIMVPVSWSSSDSGTSHLPLKVDTTSYKLHSQNQEGHWPNREGMTDHMDYSDDSDSSDDDDEYGKQEKYFRKNIDGTTARFS</sequence>
<feature type="compositionally biased region" description="Acidic residues" evidence="1">
    <location>
        <begin position="400"/>
        <end position="411"/>
    </location>
</feature>
<protein>
    <submittedName>
        <fullName evidence="2">Uncharacterized protein</fullName>
    </submittedName>
</protein>
<evidence type="ECO:0000313" key="2">
    <source>
        <dbReference type="EMBL" id="KAJ7378076.1"/>
    </source>
</evidence>
<comment type="caution">
    <text evidence="2">The sequence shown here is derived from an EMBL/GenBank/DDBJ whole genome shotgun (WGS) entry which is preliminary data.</text>
</comment>
<proteinExistence type="predicted"/>
<feature type="region of interest" description="Disordered" evidence="1">
    <location>
        <begin position="378"/>
        <end position="431"/>
    </location>
</feature>
<dbReference type="EMBL" id="MU826369">
    <property type="protein sequence ID" value="KAJ7378076.1"/>
    <property type="molecule type" value="Genomic_DNA"/>
</dbReference>
<feature type="compositionally biased region" description="Basic and acidic residues" evidence="1">
    <location>
        <begin position="412"/>
        <end position="423"/>
    </location>
</feature>
<evidence type="ECO:0000256" key="1">
    <source>
        <dbReference type="SAM" id="MobiDB-lite"/>
    </source>
</evidence>
<accession>A0A9W9ZAC4</accession>
<feature type="compositionally biased region" description="Basic and acidic residues" evidence="1">
    <location>
        <begin position="387"/>
        <end position="399"/>
    </location>
</feature>
<organism evidence="2 3">
    <name type="scientific">Desmophyllum pertusum</name>
    <dbReference type="NCBI Taxonomy" id="174260"/>
    <lineage>
        <taxon>Eukaryota</taxon>
        <taxon>Metazoa</taxon>
        <taxon>Cnidaria</taxon>
        <taxon>Anthozoa</taxon>
        <taxon>Hexacorallia</taxon>
        <taxon>Scleractinia</taxon>
        <taxon>Caryophylliina</taxon>
        <taxon>Caryophylliidae</taxon>
        <taxon>Desmophyllum</taxon>
    </lineage>
</organism>
<keyword evidence="3" id="KW-1185">Reference proteome</keyword>
<dbReference type="OrthoDB" id="5962154at2759"/>
<dbReference type="Proteomes" id="UP001163046">
    <property type="component" value="Unassembled WGS sequence"/>
</dbReference>
<evidence type="ECO:0000313" key="3">
    <source>
        <dbReference type="Proteomes" id="UP001163046"/>
    </source>
</evidence>
<name>A0A9W9ZAC4_9CNID</name>
<reference evidence="2" key="1">
    <citation type="submission" date="2023-01" db="EMBL/GenBank/DDBJ databases">
        <title>Genome assembly of the deep-sea coral Lophelia pertusa.</title>
        <authorList>
            <person name="Herrera S."/>
            <person name="Cordes E."/>
        </authorList>
    </citation>
    <scope>NUCLEOTIDE SEQUENCE</scope>
    <source>
        <strain evidence="2">USNM1676648</strain>
        <tissue evidence="2">Polyp</tissue>
    </source>
</reference>
<dbReference type="AlphaFoldDB" id="A0A9W9ZAC4"/>